<organism evidence="21 22">
    <name type="scientific">Neophocaena asiaeorientalis asiaeorientalis</name>
    <name type="common">Yangtze finless porpoise</name>
    <name type="synonym">Neophocaena phocaenoides subsp. asiaeorientalis</name>
    <dbReference type="NCBI Taxonomy" id="1706337"/>
    <lineage>
        <taxon>Eukaryota</taxon>
        <taxon>Metazoa</taxon>
        <taxon>Chordata</taxon>
        <taxon>Craniata</taxon>
        <taxon>Vertebrata</taxon>
        <taxon>Euteleostomi</taxon>
        <taxon>Mammalia</taxon>
        <taxon>Eutheria</taxon>
        <taxon>Laurasiatheria</taxon>
        <taxon>Artiodactyla</taxon>
        <taxon>Whippomorpha</taxon>
        <taxon>Cetacea</taxon>
        <taxon>Odontoceti</taxon>
        <taxon>Phocoenidae</taxon>
        <taxon>Neophocaena</taxon>
    </lineage>
</organism>
<dbReference type="FunFam" id="2.40.160.110:FF:000001">
    <property type="entry name" value="lysosome-associated membrane glycoprotein 2 isoform X2"/>
    <property type="match status" value="1"/>
</dbReference>
<feature type="compositionally biased region" description="Pro residues" evidence="17">
    <location>
        <begin position="343"/>
        <end position="361"/>
    </location>
</feature>
<dbReference type="CTD" id="3916"/>
<dbReference type="InterPro" id="IPR002000">
    <property type="entry name" value="Lysosome-assoc_membr_glycop"/>
</dbReference>
<keyword evidence="10 16" id="KW-0458">Lysosome</keyword>
<keyword evidence="9" id="KW-0325">Glycoprotein</keyword>
<dbReference type="Pfam" id="PF21222">
    <property type="entry name" value="Lamp2_2nd"/>
    <property type="match status" value="1"/>
</dbReference>
<dbReference type="GO" id="GO:0031902">
    <property type="term" value="C:late endosome membrane"/>
    <property type="evidence" value="ECO:0007669"/>
    <property type="project" value="UniProtKB-SubCell"/>
</dbReference>
<comment type="subcellular location">
    <subcellularLocation>
        <location evidence="1">Cell membrane</location>
        <topology evidence="1">Single-pass type I membrane protein</topology>
    </subcellularLocation>
    <subcellularLocation>
        <location evidence="12">Cytolytic granule membrane</location>
        <topology evidence="12">Single-pass type I membrane protein</topology>
    </subcellularLocation>
    <subcellularLocation>
        <location evidence="11">Late endosome membrane</location>
        <topology evidence="11">Single-pass type I membrane protein</topology>
    </subcellularLocation>
    <subcellularLocation>
        <location evidence="16">Lysosome membrane</location>
        <topology evidence="16">Single-pass type I membrane protein</topology>
    </subcellularLocation>
</comment>
<keyword evidence="2" id="KW-1003">Cell membrane</keyword>
<evidence type="ECO:0000256" key="7">
    <source>
        <dbReference type="ARBA" id="ARBA00023136"/>
    </source>
</evidence>
<evidence type="ECO:0000256" key="13">
    <source>
        <dbReference type="ARBA" id="ARBA00065516"/>
    </source>
</evidence>
<feature type="disulfide bond" evidence="16">
    <location>
        <begin position="302"/>
        <end position="338"/>
    </location>
</feature>
<comment type="similarity">
    <text evidence="16">Belongs to the LAMP family.</text>
</comment>
<dbReference type="PRINTS" id="PR00336">
    <property type="entry name" value="LYSASSOCTDMP"/>
</dbReference>
<dbReference type="PANTHER" id="PTHR11506">
    <property type="entry name" value="LYSOSOME-ASSOCIATED MEMBRANE GLYCOPROTEIN"/>
    <property type="match status" value="1"/>
</dbReference>
<name>A0A341C249_NEOAA</name>
<dbReference type="GO" id="GO:0101004">
    <property type="term" value="C:cytolytic granule membrane"/>
    <property type="evidence" value="ECO:0007669"/>
    <property type="project" value="UniProtKB-SubCell"/>
</dbReference>
<evidence type="ECO:0000313" key="22">
    <source>
        <dbReference type="RefSeq" id="XP_024608413.1"/>
    </source>
</evidence>
<dbReference type="Proteomes" id="UP000252040">
    <property type="component" value="Unplaced"/>
</dbReference>
<feature type="region of interest" description="Disordered" evidence="17">
    <location>
        <begin position="333"/>
        <end position="367"/>
    </location>
</feature>
<evidence type="ECO:0000256" key="12">
    <source>
        <dbReference type="ARBA" id="ARBA00060404"/>
    </source>
</evidence>
<evidence type="ECO:0000256" key="1">
    <source>
        <dbReference type="ARBA" id="ARBA00004251"/>
    </source>
</evidence>
<dbReference type="Gene3D" id="2.40.160.110">
    <property type="match status" value="2"/>
</dbReference>
<evidence type="ECO:0000256" key="15">
    <source>
        <dbReference type="ARBA" id="ARBA00082884"/>
    </source>
</evidence>
<feature type="compositionally biased region" description="Basic residues" evidence="17">
    <location>
        <begin position="11"/>
        <end position="26"/>
    </location>
</feature>
<dbReference type="GO" id="GO:0005886">
    <property type="term" value="C:plasma membrane"/>
    <property type="evidence" value="ECO:0007669"/>
    <property type="project" value="UniProtKB-SubCell"/>
</dbReference>
<evidence type="ECO:0000256" key="3">
    <source>
        <dbReference type="ARBA" id="ARBA00022692"/>
    </source>
</evidence>
<evidence type="ECO:0000256" key="4">
    <source>
        <dbReference type="ARBA" id="ARBA00022729"/>
    </source>
</evidence>
<protein>
    <recommendedName>
        <fullName evidence="14">Lysosome-associated membrane glycoprotein 1</fullName>
    </recommendedName>
    <alternativeName>
        <fullName evidence="15">CD107 antigen-like family member A</fullName>
    </alternativeName>
</protein>
<dbReference type="KEGG" id="nasi:112404608"/>
<gene>
    <name evidence="22" type="primary">LAMP1</name>
</gene>
<evidence type="ECO:0000256" key="17">
    <source>
        <dbReference type="SAM" id="MobiDB-lite"/>
    </source>
</evidence>
<dbReference type="GO" id="GO:0072594">
    <property type="term" value="P:establishment of protein localization to organelle"/>
    <property type="evidence" value="ECO:0007669"/>
    <property type="project" value="TreeGrafter"/>
</dbReference>
<dbReference type="STRING" id="1706337.A0A341C249"/>
<dbReference type="InterPro" id="IPR048528">
    <property type="entry name" value="Lamp2-like_luminal"/>
</dbReference>
<comment type="caution">
    <text evidence="16">Lacks conserved residue(s) required for the propagation of feature annotation.</text>
</comment>
<dbReference type="Pfam" id="PF01299">
    <property type="entry name" value="Lamp2-like_luminal"/>
    <property type="match status" value="2"/>
</dbReference>
<dbReference type="InterPro" id="IPR048524">
    <property type="entry name" value="Lamp2-like_TM"/>
</dbReference>
<dbReference type="FunFam" id="2.40.160.110:FF:000005">
    <property type="entry name" value="Lysosome-associated membrane glycoprotein 1"/>
    <property type="match status" value="1"/>
</dbReference>
<evidence type="ECO:0000256" key="6">
    <source>
        <dbReference type="ARBA" id="ARBA00022989"/>
    </source>
</evidence>
<feature type="disulfide bond" evidence="16">
    <location>
        <begin position="377"/>
        <end position="415"/>
    </location>
</feature>
<dbReference type="PROSITE" id="PS00310">
    <property type="entry name" value="LAMP_1"/>
    <property type="match status" value="2"/>
</dbReference>
<reference evidence="22" key="1">
    <citation type="submission" date="2025-08" db="UniProtKB">
        <authorList>
            <consortium name="RefSeq"/>
        </authorList>
    </citation>
    <scope>IDENTIFICATION</scope>
    <source>
        <tissue evidence="22">Meat</tissue>
    </source>
</reference>
<evidence type="ECO:0000256" key="8">
    <source>
        <dbReference type="ARBA" id="ARBA00023157"/>
    </source>
</evidence>
<keyword evidence="8 16" id="KW-1015">Disulfide bond</keyword>
<dbReference type="AlphaFoldDB" id="A0A341C249"/>
<evidence type="ECO:0000259" key="19">
    <source>
        <dbReference type="Pfam" id="PF01299"/>
    </source>
</evidence>
<keyword evidence="7 16" id="KW-0472">Membrane</keyword>
<evidence type="ECO:0000256" key="10">
    <source>
        <dbReference type="ARBA" id="ARBA00023228"/>
    </source>
</evidence>
<keyword evidence="5" id="KW-0967">Endosome</keyword>
<feature type="domain" description="Lysosome-associated membrane glycoprotein 2-like luminal" evidence="19">
    <location>
        <begin position="363"/>
        <end position="509"/>
    </location>
</feature>
<feature type="domain" description="Lysosome-associated membrane glycoprotein 2-like luminal" evidence="19">
    <location>
        <begin position="179"/>
        <end position="324"/>
    </location>
</feature>
<evidence type="ECO:0000256" key="5">
    <source>
        <dbReference type="ARBA" id="ARBA00022753"/>
    </source>
</evidence>
<dbReference type="PANTHER" id="PTHR11506:SF27">
    <property type="entry name" value="LYSOSOME-ASSOCIATED MEMBRANE GLYCOPROTEIN 1"/>
    <property type="match status" value="1"/>
</dbReference>
<keyword evidence="4" id="KW-0732">Signal</keyword>
<dbReference type="PROSITE" id="PS51407">
    <property type="entry name" value="LAMP_3"/>
    <property type="match status" value="1"/>
</dbReference>
<dbReference type="FunCoup" id="A0A341C249">
    <property type="interactions" value="1429"/>
</dbReference>
<dbReference type="InterPro" id="IPR018134">
    <property type="entry name" value="LAMP_CS"/>
</dbReference>
<evidence type="ECO:0000256" key="18">
    <source>
        <dbReference type="SAM" id="Phobius"/>
    </source>
</evidence>
<feature type="transmembrane region" description="Helical" evidence="18">
    <location>
        <begin position="527"/>
        <end position="550"/>
    </location>
</feature>
<keyword evidence="6 18" id="KW-1133">Transmembrane helix</keyword>
<keyword evidence="21" id="KW-1185">Reference proteome</keyword>
<dbReference type="RefSeq" id="XP_024608413.1">
    <property type="nucleotide sequence ID" value="XM_024752645.1"/>
</dbReference>
<evidence type="ECO:0000256" key="2">
    <source>
        <dbReference type="ARBA" id="ARBA00022475"/>
    </source>
</evidence>
<keyword evidence="3 16" id="KW-0812">Transmembrane</keyword>
<evidence type="ECO:0000256" key="16">
    <source>
        <dbReference type="PROSITE-ProRule" id="PRU00740"/>
    </source>
</evidence>
<dbReference type="InParanoid" id="A0A341C249"/>
<comment type="subunit">
    <text evidence="13">Interacts with ABCB9; this interaction strongly stabilizes ABCB9 and protects ABCB9 against lysosomal degradation. Interacts with FURIN. Interacts with TMEM175; inhibiting the proton channel activity of TMEM175.</text>
</comment>
<accession>A0A341C249</accession>
<evidence type="ECO:0000256" key="14">
    <source>
        <dbReference type="ARBA" id="ARBA00074383"/>
    </source>
</evidence>
<sequence length="562" mass="60723">MNGDHVTGRGAARRGITRVVPHRPRRLRGEGSVQVPRSGRRREGPARPSGPRPRVVGSVGSDLVVSERRGSRPYLGARVAPEGCVRLQPETRDRMGLGLRPTRMSAQENRAGGDPGLESSSFGLLTFAPSSMFFSDLSSFPSNNCIAAAVDNQHFLKGVWSFLSFLELAGLVHGASAVFVVKDGNGTACIMADFSAAFLISYDTQNGSKNVTFELPASAEVLNSSSCGKGNASDSSLVIAFGRGHTLTLNFTRNATRYSVQLMRFVYNLSDTGIFPDSSSKETKTVESVTDIKADINKKYRCVSGKQISLHNVTLTLRDATIQAYLSNGNFSREETHCEQDGPSPPTPTAPPRPSPTPAPESPSVSKYNVSGTNGTCLLASMGLQLNITYRTRGNTTVTREFNIDPNKTTFGGSCTAQLVTLALRSGNLLLVLQFAMNASSSRVFLQEVQLNMTLPDAREPTFWATNNSLRALQAAAGNSYKCNAEERVQVTEAFFLNIFRVWVQAFHVDGDRFGPVEECQRDARSMLVPVAVGGALAALVLVVLIAYLIGRKRSHAGYQTI</sequence>
<evidence type="ECO:0000256" key="11">
    <source>
        <dbReference type="ARBA" id="ARBA00037817"/>
    </source>
</evidence>
<proteinExistence type="inferred from homology"/>
<feature type="domain" description="Lysosome-associated membrane glycoprotein 2-like transmembrane" evidence="20">
    <location>
        <begin position="529"/>
        <end position="560"/>
    </location>
</feature>
<dbReference type="GeneID" id="112404608"/>
<evidence type="ECO:0000313" key="21">
    <source>
        <dbReference type="Proteomes" id="UP000252040"/>
    </source>
</evidence>
<evidence type="ECO:0000256" key="9">
    <source>
        <dbReference type="ARBA" id="ARBA00023180"/>
    </source>
</evidence>
<feature type="disulfide bond" evidence="16">
    <location>
        <begin position="483"/>
        <end position="520"/>
    </location>
</feature>
<evidence type="ECO:0000259" key="20">
    <source>
        <dbReference type="Pfam" id="PF21222"/>
    </source>
</evidence>
<feature type="region of interest" description="Disordered" evidence="17">
    <location>
        <begin position="1"/>
        <end position="61"/>
    </location>
</feature>